<proteinExistence type="predicted"/>
<dbReference type="STRING" id="188906.SAMN04488526_2664"/>
<protein>
    <recommendedName>
        <fullName evidence="1">Acyclic terpene utilisation N-terminal domain-containing protein</fullName>
    </recommendedName>
</protein>
<sequence>MPNPSTRVLVPAGALGLGWDAEALEAGLARKPDLIAIDGGSTDSGPAYLGRGVSKYSRAQTKAEWGALIDAAYRAGCPLMIGTAGTCGAGSAVDWLLDITREVLAEAGRSAKIAVLYCDRDPAMLAREWAKVTPLSGAPDVDPATLADCSNIVALAGVEQVQAALETGAEIVICGRTTDTAILAALPISNGCHLGAAWHGAKVGECGALCCTHPDTGVIELLFDANGFTVTPMAEASVATPRTVAAHLLYENSDPIVLHEPGGHLDVSAATYEAQGKSVRVEGSEWHAAPYTVKLEGARVAGQGVMSLVLIRDPRYVAEIDDWCASLLARARSKVSERMGDVEYDLELRRIGKDATLGASEPGVALPNEIGILAQVIAPDPATAREVAKTVNPLLLHHPLTPEEPMPTFAFPYSPPEMDLGPQYEFVLHHVLALDDPMDGFRLEVVDV</sequence>
<evidence type="ECO:0000259" key="1">
    <source>
        <dbReference type="Pfam" id="PF07287"/>
    </source>
</evidence>
<organism evidence="2 3">
    <name type="scientific">Jannaschia helgolandensis</name>
    <dbReference type="NCBI Taxonomy" id="188906"/>
    <lineage>
        <taxon>Bacteria</taxon>
        <taxon>Pseudomonadati</taxon>
        <taxon>Pseudomonadota</taxon>
        <taxon>Alphaproteobacteria</taxon>
        <taxon>Rhodobacterales</taxon>
        <taxon>Roseobacteraceae</taxon>
        <taxon>Jannaschia</taxon>
    </lineage>
</organism>
<dbReference type="InterPro" id="IPR010839">
    <property type="entry name" value="AtuA_N"/>
</dbReference>
<dbReference type="Pfam" id="PF07287">
    <property type="entry name" value="AtuA"/>
    <property type="match status" value="2"/>
</dbReference>
<gene>
    <name evidence="2" type="ORF">SAMN04488526_2664</name>
</gene>
<accession>A0A1H7Q7R3</accession>
<evidence type="ECO:0000313" key="3">
    <source>
        <dbReference type="Proteomes" id="UP000199283"/>
    </source>
</evidence>
<dbReference type="RefSeq" id="WP_092763526.1">
    <property type="nucleotide sequence ID" value="NZ_FNZQ01000005.1"/>
</dbReference>
<reference evidence="2 3" key="1">
    <citation type="submission" date="2016-10" db="EMBL/GenBank/DDBJ databases">
        <authorList>
            <person name="de Groot N.N."/>
        </authorList>
    </citation>
    <scope>NUCLEOTIDE SEQUENCE [LARGE SCALE GENOMIC DNA]</scope>
    <source>
        <strain evidence="2 3">DSM 14858</strain>
    </source>
</reference>
<feature type="domain" description="Acyclic terpene utilisation N-terminal" evidence="1">
    <location>
        <begin position="96"/>
        <end position="186"/>
    </location>
</feature>
<evidence type="ECO:0000313" key="2">
    <source>
        <dbReference type="EMBL" id="SEL43357.1"/>
    </source>
</evidence>
<dbReference type="OrthoDB" id="9763456at2"/>
<keyword evidence="3" id="KW-1185">Reference proteome</keyword>
<dbReference type="EMBL" id="FNZQ01000005">
    <property type="protein sequence ID" value="SEL43357.1"/>
    <property type="molecule type" value="Genomic_DNA"/>
</dbReference>
<dbReference type="AlphaFoldDB" id="A0A1H7Q7R3"/>
<dbReference type="Proteomes" id="UP000199283">
    <property type="component" value="Unassembled WGS sequence"/>
</dbReference>
<name>A0A1H7Q7R3_9RHOB</name>
<feature type="domain" description="Acyclic terpene utilisation N-terminal" evidence="1">
    <location>
        <begin position="237"/>
        <end position="399"/>
    </location>
</feature>